<evidence type="ECO:0000256" key="1">
    <source>
        <dbReference type="ARBA" id="ARBA00022679"/>
    </source>
</evidence>
<keyword evidence="3" id="KW-0812">Transmembrane</keyword>
<feature type="transmembrane region" description="Helical" evidence="3">
    <location>
        <begin position="44"/>
        <end position="65"/>
    </location>
</feature>
<dbReference type="EMBL" id="BMOY01000031">
    <property type="protein sequence ID" value="GGJ09941.1"/>
    <property type="molecule type" value="Genomic_DNA"/>
</dbReference>
<reference evidence="4" key="2">
    <citation type="submission" date="2020-09" db="EMBL/GenBank/DDBJ databases">
        <authorList>
            <person name="Sun Q."/>
            <person name="Ohkuma M."/>
        </authorList>
    </citation>
    <scope>NUCLEOTIDE SEQUENCE</scope>
    <source>
        <strain evidence="4">JCM 18487</strain>
    </source>
</reference>
<evidence type="ECO:0000313" key="4">
    <source>
        <dbReference type="EMBL" id="GGJ09941.1"/>
    </source>
</evidence>
<dbReference type="GO" id="GO:0016020">
    <property type="term" value="C:membrane"/>
    <property type="evidence" value="ECO:0007669"/>
    <property type="project" value="InterPro"/>
</dbReference>
<evidence type="ECO:0000313" key="5">
    <source>
        <dbReference type="Proteomes" id="UP000637695"/>
    </source>
</evidence>
<evidence type="ECO:0000256" key="3">
    <source>
        <dbReference type="SAM" id="Phobius"/>
    </source>
</evidence>
<protein>
    <recommendedName>
        <fullName evidence="6">Phosphatidylglycerophosphate synthase</fullName>
    </recommendedName>
</protein>
<dbReference type="GO" id="GO:0008654">
    <property type="term" value="P:phospholipid biosynthetic process"/>
    <property type="evidence" value="ECO:0007669"/>
    <property type="project" value="InterPro"/>
</dbReference>
<organism evidence="4 5">
    <name type="scientific">Alicyclobacillus cellulosilyticus</name>
    <dbReference type="NCBI Taxonomy" id="1003997"/>
    <lineage>
        <taxon>Bacteria</taxon>
        <taxon>Bacillati</taxon>
        <taxon>Bacillota</taxon>
        <taxon>Bacilli</taxon>
        <taxon>Bacillales</taxon>
        <taxon>Alicyclobacillaceae</taxon>
        <taxon>Alicyclobacillus</taxon>
    </lineage>
</organism>
<keyword evidence="5" id="KW-1185">Reference proteome</keyword>
<proteinExistence type="inferred from homology"/>
<feature type="transmembrane region" description="Helical" evidence="3">
    <location>
        <begin position="185"/>
        <end position="208"/>
    </location>
</feature>
<comment type="caution">
    <text evidence="4">The sequence shown here is derived from an EMBL/GenBank/DDBJ whole genome shotgun (WGS) entry which is preliminary data.</text>
</comment>
<feature type="transmembrane region" description="Helical" evidence="3">
    <location>
        <begin position="132"/>
        <end position="150"/>
    </location>
</feature>
<keyword evidence="3" id="KW-1133">Transmembrane helix</keyword>
<dbReference type="GO" id="GO:0016780">
    <property type="term" value="F:phosphotransferase activity, for other substituted phosphate groups"/>
    <property type="evidence" value="ECO:0007669"/>
    <property type="project" value="InterPro"/>
</dbReference>
<dbReference type="Pfam" id="PF01066">
    <property type="entry name" value="CDP-OH_P_transf"/>
    <property type="match status" value="1"/>
</dbReference>
<dbReference type="InterPro" id="IPR043130">
    <property type="entry name" value="CDP-OH_PTrfase_TM_dom"/>
</dbReference>
<dbReference type="InterPro" id="IPR000462">
    <property type="entry name" value="CDP-OH_P_trans"/>
</dbReference>
<reference evidence="4" key="1">
    <citation type="journal article" date="2014" name="Int. J. Syst. Evol. Microbiol.">
        <title>Complete genome sequence of Corynebacterium casei LMG S-19264T (=DSM 44701T), isolated from a smear-ripened cheese.</title>
        <authorList>
            <consortium name="US DOE Joint Genome Institute (JGI-PGF)"/>
            <person name="Walter F."/>
            <person name="Albersmeier A."/>
            <person name="Kalinowski J."/>
            <person name="Ruckert C."/>
        </authorList>
    </citation>
    <scope>NUCLEOTIDE SEQUENCE</scope>
    <source>
        <strain evidence="4">JCM 18487</strain>
    </source>
</reference>
<dbReference type="AlphaFoldDB" id="A0A917KFF6"/>
<sequence>MRFEDTYFFRCANNPYIRFPKPWDTYFTLPLSVPLSEWLCKTRLTPNTISVLSLLVAFVAAAFFYRGDHVSLILGALSFQLSYILDCADGYVARKKNLASPLGHWIDHTFDEIKKPVLLIALLMGQDALDHVAPWGWIAALLYIFSRVLVKTDSTVKGTGEGASVGRDLQRVGTSGMLLTSRQAWLFRHFGIVILFTSIEAQALTFVVGPVTGHPLTFILISALLSIAWFLYVDGFRYWQRVLRAAARAEHHDHQDVGRANI</sequence>
<feature type="transmembrane region" description="Helical" evidence="3">
    <location>
        <begin position="214"/>
        <end position="233"/>
    </location>
</feature>
<dbReference type="RefSeq" id="WP_188882676.1">
    <property type="nucleotide sequence ID" value="NZ_BMOY01000031.1"/>
</dbReference>
<dbReference type="Proteomes" id="UP000637695">
    <property type="component" value="Unassembled WGS sequence"/>
</dbReference>
<evidence type="ECO:0000256" key="2">
    <source>
        <dbReference type="RuleBase" id="RU003750"/>
    </source>
</evidence>
<keyword evidence="3" id="KW-0472">Membrane</keyword>
<name>A0A917KFF6_9BACL</name>
<dbReference type="Gene3D" id="1.20.120.1760">
    <property type="match status" value="1"/>
</dbReference>
<dbReference type="InterPro" id="IPR048254">
    <property type="entry name" value="CDP_ALCOHOL_P_TRANSF_CS"/>
</dbReference>
<dbReference type="PROSITE" id="PS00379">
    <property type="entry name" value="CDP_ALCOHOL_P_TRANSF"/>
    <property type="match status" value="1"/>
</dbReference>
<keyword evidence="1 2" id="KW-0808">Transferase</keyword>
<comment type="similarity">
    <text evidence="2">Belongs to the CDP-alcohol phosphatidyltransferase class-I family.</text>
</comment>
<accession>A0A917KFF6</accession>
<evidence type="ECO:0008006" key="6">
    <source>
        <dbReference type="Google" id="ProtNLM"/>
    </source>
</evidence>
<gene>
    <name evidence="4" type="ORF">GCM10010885_18870</name>
</gene>